<name>A0A420HBG6_9PEZI</name>
<feature type="region of interest" description="Disordered" evidence="1">
    <location>
        <begin position="63"/>
        <end position="82"/>
    </location>
</feature>
<dbReference type="AlphaFoldDB" id="A0A420HBG6"/>
<accession>A0A420HBG6</accession>
<evidence type="ECO:0000256" key="1">
    <source>
        <dbReference type="SAM" id="MobiDB-lite"/>
    </source>
</evidence>
<proteinExistence type="predicted"/>
<organism evidence="2 3">
    <name type="scientific">Golovinomyces cichoracearum</name>
    <dbReference type="NCBI Taxonomy" id="62708"/>
    <lineage>
        <taxon>Eukaryota</taxon>
        <taxon>Fungi</taxon>
        <taxon>Dikarya</taxon>
        <taxon>Ascomycota</taxon>
        <taxon>Pezizomycotina</taxon>
        <taxon>Leotiomycetes</taxon>
        <taxon>Erysiphales</taxon>
        <taxon>Erysiphaceae</taxon>
        <taxon>Golovinomyces</taxon>
    </lineage>
</organism>
<gene>
    <name evidence="2" type="ORF">GcC1_209045</name>
</gene>
<evidence type="ECO:0000313" key="2">
    <source>
        <dbReference type="EMBL" id="RKF54777.1"/>
    </source>
</evidence>
<reference evidence="2 3" key="1">
    <citation type="journal article" date="2018" name="BMC Genomics">
        <title>Comparative genome analyses reveal sequence features reflecting distinct modes of host-adaptation between dicot and monocot powdery mildew.</title>
        <authorList>
            <person name="Wu Y."/>
            <person name="Ma X."/>
            <person name="Pan Z."/>
            <person name="Kale S.D."/>
            <person name="Song Y."/>
            <person name="King H."/>
            <person name="Zhang Q."/>
            <person name="Presley C."/>
            <person name="Deng X."/>
            <person name="Wei C.I."/>
            <person name="Xiao S."/>
        </authorList>
    </citation>
    <scope>NUCLEOTIDE SEQUENCE [LARGE SCALE GENOMIC DNA]</scope>
    <source>
        <strain evidence="2">UCSC1</strain>
    </source>
</reference>
<dbReference type="Proteomes" id="UP000285405">
    <property type="component" value="Unassembled WGS sequence"/>
</dbReference>
<dbReference type="EMBL" id="MCBR01020904">
    <property type="protein sequence ID" value="RKF54777.1"/>
    <property type="molecule type" value="Genomic_DNA"/>
</dbReference>
<evidence type="ECO:0000313" key="3">
    <source>
        <dbReference type="Proteomes" id="UP000285405"/>
    </source>
</evidence>
<sequence>MVPLPHPPLIKITGIKQHANMSSLDLFYSTIHVLGMYEHYAQSLYICYTLLARVYEVVHMVPPSPPQARSQPFPPVPYPLEP</sequence>
<protein>
    <submittedName>
        <fullName evidence="2">Uncharacterized protein</fullName>
    </submittedName>
</protein>
<comment type="caution">
    <text evidence="2">The sequence shown here is derived from an EMBL/GenBank/DDBJ whole genome shotgun (WGS) entry which is preliminary data.</text>
</comment>